<name>A0AAW8U444_9ENTE</name>
<dbReference type="InterPro" id="IPR024975">
    <property type="entry name" value="NOV_C"/>
</dbReference>
<organism evidence="2 3">
    <name type="scientific">Vagococcus carniphilus</name>
    <dbReference type="NCBI Taxonomy" id="218144"/>
    <lineage>
        <taxon>Bacteria</taxon>
        <taxon>Bacillati</taxon>
        <taxon>Bacillota</taxon>
        <taxon>Bacilli</taxon>
        <taxon>Lactobacillales</taxon>
        <taxon>Enterococcaceae</taxon>
        <taxon>Vagococcus</taxon>
    </lineage>
</organism>
<accession>A0AAW8U444</accession>
<reference evidence="2" key="1">
    <citation type="submission" date="2023-03" db="EMBL/GenBank/DDBJ databases">
        <authorList>
            <person name="Shen W."/>
            <person name="Cai J."/>
        </authorList>
    </citation>
    <scope>NUCLEOTIDE SEQUENCE</scope>
    <source>
        <strain evidence="2">P96-3</strain>
    </source>
</reference>
<gene>
    <name evidence="2" type="ORF">P7H70_09620</name>
</gene>
<protein>
    <submittedName>
        <fullName evidence="2">DUF3883 domain-containing protein</fullName>
    </submittedName>
</protein>
<evidence type="ECO:0000313" key="3">
    <source>
        <dbReference type="Proteomes" id="UP001268577"/>
    </source>
</evidence>
<dbReference type="Pfam" id="PF13020">
    <property type="entry name" value="NOV_C"/>
    <property type="match status" value="1"/>
</dbReference>
<feature type="domain" description="Protein NO VEIN C-terminal" evidence="1">
    <location>
        <begin position="190"/>
        <end position="297"/>
    </location>
</feature>
<sequence length="333" mass="38532">MIFPDLEFKDSYKKPRIVREINKFTLGQRAHVVSGYLLDGKSHRMLETEVLNITKKGFHAMNILHYYGLTAPYKGFYANTPLNTAISELRIFGDMEHSVIADLLERANDILVEKEVQELLNINRKTYKQLFELSKEHPNVIDYGKVVEVKQGLKNKYTTSELVEETSDRIILDNDFERIRIEQKYYGNIGEELVMKYYTEKIIDKLGDTVEAKAFIDEMEYTGKTHGKGYDVVAWDVDSLSTDSPSKIYIEVKSSLSKKSDTPFYISRNELMAGMKLGSQFRIGRVFNLGEKKPKYFELAPFKKVLFGRDFNEEVNKVFISQPINYRISGFKG</sequence>
<dbReference type="EMBL" id="JARQBZ010000017">
    <property type="protein sequence ID" value="MDT2834318.1"/>
    <property type="molecule type" value="Genomic_DNA"/>
</dbReference>
<evidence type="ECO:0000313" key="2">
    <source>
        <dbReference type="EMBL" id="MDT2834318.1"/>
    </source>
</evidence>
<dbReference type="AlphaFoldDB" id="A0AAW8U444"/>
<dbReference type="RefSeq" id="WP_311985360.1">
    <property type="nucleotide sequence ID" value="NZ_JARQBZ010000017.1"/>
</dbReference>
<comment type="caution">
    <text evidence="2">The sequence shown here is derived from an EMBL/GenBank/DDBJ whole genome shotgun (WGS) entry which is preliminary data.</text>
</comment>
<evidence type="ECO:0000259" key="1">
    <source>
        <dbReference type="Pfam" id="PF13020"/>
    </source>
</evidence>
<proteinExistence type="predicted"/>
<dbReference type="Proteomes" id="UP001268577">
    <property type="component" value="Unassembled WGS sequence"/>
</dbReference>